<reference evidence="1" key="2">
    <citation type="journal article" date="2022" name="Sci. Total Environ.">
        <title>Prevalence, transmission, and molecular epidemiology of tet(X)-positive bacteria among humans, animals, and environmental niches in China: An epidemiological, and genomic-based study.</title>
        <authorList>
            <person name="Dong N."/>
            <person name="Zeng Y."/>
            <person name="Cai C."/>
            <person name="Sun C."/>
            <person name="Lu J."/>
            <person name="Liu C."/>
            <person name="Zhou H."/>
            <person name="Sun Q."/>
            <person name="Shu L."/>
            <person name="Wang H."/>
            <person name="Wang Y."/>
            <person name="Wang S."/>
            <person name="Wu C."/>
            <person name="Chan E.W."/>
            <person name="Chen G."/>
            <person name="Shen Z."/>
            <person name="Chen S."/>
            <person name="Zhang R."/>
        </authorList>
    </citation>
    <scope>NUCLEOTIDE SEQUENCE</scope>
    <source>
        <strain evidence="1">R655-4</strain>
    </source>
</reference>
<evidence type="ECO:0000313" key="2">
    <source>
        <dbReference type="Proteomes" id="UP001170959"/>
    </source>
</evidence>
<dbReference type="Gene3D" id="1.10.10.10">
    <property type="entry name" value="Winged helix-like DNA-binding domain superfamily/Winged helix DNA-binding domain"/>
    <property type="match status" value="1"/>
</dbReference>
<evidence type="ECO:0000313" key="1">
    <source>
        <dbReference type="EMBL" id="MDM1072601.1"/>
    </source>
</evidence>
<dbReference type="Proteomes" id="UP001170959">
    <property type="component" value="Unassembled WGS sequence"/>
</dbReference>
<organism evidence="1 2">
    <name type="scientific">Empedobacter brevis</name>
    <dbReference type="NCBI Taxonomy" id="247"/>
    <lineage>
        <taxon>Bacteria</taxon>
        <taxon>Pseudomonadati</taxon>
        <taxon>Bacteroidota</taxon>
        <taxon>Flavobacteriia</taxon>
        <taxon>Flavobacteriales</taxon>
        <taxon>Weeksellaceae</taxon>
        <taxon>Empedobacter</taxon>
    </lineage>
</organism>
<dbReference type="GO" id="GO:0004803">
    <property type="term" value="F:transposase activity"/>
    <property type="evidence" value="ECO:0007669"/>
    <property type="project" value="InterPro"/>
</dbReference>
<dbReference type="EMBL" id="JACAGJ010000004">
    <property type="protein sequence ID" value="MDM1072601.1"/>
    <property type="molecule type" value="Genomic_DNA"/>
</dbReference>
<protein>
    <submittedName>
        <fullName evidence="1">Transposase</fullName>
    </submittedName>
</protein>
<proteinExistence type="predicted"/>
<dbReference type="RefSeq" id="WP_286493052.1">
    <property type="nucleotide sequence ID" value="NZ_JACAGJ010000004.1"/>
</dbReference>
<dbReference type="InterPro" id="IPR036388">
    <property type="entry name" value="WH-like_DNA-bd_sf"/>
</dbReference>
<gene>
    <name evidence="1" type="ORF">HX001_08865</name>
</gene>
<dbReference type="GO" id="GO:0006313">
    <property type="term" value="P:DNA transposition"/>
    <property type="evidence" value="ECO:0007669"/>
    <property type="project" value="InterPro"/>
</dbReference>
<accession>A0AAJ1QEJ6</accession>
<dbReference type="GO" id="GO:0043565">
    <property type="term" value="F:sequence-specific DNA binding"/>
    <property type="evidence" value="ECO:0007669"/>
    <property type="project" value="InterPro"/>
</dbReference>
<sequence>MNKRKHTSAFKVKVVLEALSERSTIQELGRKYDLHPSQITNWKTQFLKNSASVFDKPVKDAKSEAQEKEDHYLKVIGQQKMEIDFLKRALS</sequence>
<name>A0AAJ1QEJ6_9FLAO</name>
<dbReference type="SUPFAM" id="SSF48295">
    <property type="entry name" value="TrpR-like"/>
    <property type="match status" value="1"/>
</dbReference>
<dbReference type="Pfam" id="PF01527">
    <property type="entry name" value="HTH_Tnp_1"/>
    <property type="match status" value="1"/>
</dbReference>
<comment type="caution">
    <text evidence="1">The sequence shown here is derived from an EMBL/GenBank/DDBJ whole genome shotgun (WGS) entry which is preliminary data.</text>
</comment>
<dbReference type="InterPro" id="IPR002514">
    <property type="entry name" value="Transposase_8"/>
</dbReference>
<reference evidence="1" key="1">
    <citation type="submission" date="2020-06" db="EMBL/GenBank/DDBJ databases">
        <authorList>
            <person name="Dong N."/>
        </authorList>
    </citation>
    <scope>NUCLEOTIDE SEQUENCE</scope>
    <source>
        <strain evidence="1">R655-4</strain>
    </source>
</reference>
<dbReference type="InterPro" id="IPR010921">
    <property type="entry name" value="Trp_repressor/repl_initiator"/>
</dbReference>
<dbReference type="AlphaFoldDB" id="A0AAJ1QEJ6"/>